<accession>A0AAN8QRM3</accession>
<gene>
    <name evidence="1" type="ORF">J4Q44_G00151880</name>
</gene>
<dbReference type="EMBL" id="JAGTTL010000013">
    <property type="protein sequence ID" value="KAK6313729.1"/>
    <property type="molecule type" value="Genomic_DNA"/>
</dbReference>
<evidence type="ECO:0000313" key="1">
    <source>
        <dbReference type="EMBL" id="KAK6313729.1"/>
    </source>
</evidence>
<protein>
    <submittedName>
        <fullName evidence="1">Uncharacterized protein</fullName>
    </submittedName>
</protein>
<dbReference type="AlphaFoldDB" id="A0AAN8QRM3"/>
<reference evidence="1 2" key="1">
    <citation type="submission" date="2021-04" db="EMBL/GenBank/DDBJ databases">
        <authorList>
            <person name="De Guttry C."/>
            <person name="Zahm M."/>
            <person name="Klopp C."/>
            <person name="Cabau C."/>
            <person name="Louis A."/>
            <person name="Berthelot C."/>
            <person name="Parey E."/>
            <person name="Roest Crollius H."/>
            <person name="Montfort J."/>
            <person name="Robinson-Rechavi M."/>
            <person name="Bucao C."/>
            <person name="Bouchez O."/>
            <person name="Gislard M."/>
            <person name="Lluch J."/>
            <person name="Milhes M."/>
            <person name="Lampietro C."/>
            <person name="Lopez Roques C."/>
            <person name="Donnadieu C."/>
            <person name="Braasch I."/>
            <person name="Desvignes T."/>
            <person name="Postlethwait J."/>
            <person name="Bobe J."/>
            <person name="Wedekind C."/>
            <person name="Guiguen Y."/>
        </authorList>
    </citation>
    <scope>NUCLEOTIDE SEQUENCE [LARGE SCALE GENOMIC DNA]</scope>
    <source>
        <strain evidence="1">Cs_M1</strain>
        <tissue evidence="1">Blood</tissue>
    </source>
</reference>
<comment type="caution">
    <text evidence="1">The sequence shown here is derived from an EMBL/GenBank/DDBJ whole genome shotgun (WGS) entry which is preliminary data.</text>
</comment>
<name>A0AAN8QRM3_9TELE</name>
<organism evidence="1 2">
    <name type="scientific">Coregonus suidteri</name>
    <dbReference type="NCBI Taxonomy" id="861788"/>
    <lineage>
        <taxon>Eukaryota</taxon>
        <taxon>Metazoa</taxon>
        <taxon>Chordata</taxon>
        <taxon>Craniata</taxon>
        <taxon>Vertebrata</taxon>
        <taxon>Euteleostomi</taxon>
        <taxon>Actinopterygii</taxon>
        <taxon>Neopterygii</taxon>
        <taxon>Teleostei</taxon>
        <taxon>Protacanthopterygii</taxon>
        <taxon>Salmoniformes</taxon>
        <taxon>Salmonidae</taxon>
        <taxon>Coregoninae</taxon>
        <taxon>Coregonus</taxon>
    </lineage>
</organism>
<evidence type="ECO:0000313" key="2">
    <source>
        <dbReference type="Proteomes" id="UP001356427"/>
    </source>
</evidence>
<sequence length="165" mass="19771">MPVLMVLTVEFNVFQNVKRLKEETSFLEEKWAELDINDTVLQEWVAEMYGISGLKPYFRIVRRGISRRRLTGFTCVKQRKHYLYRLTAAIVELHEQQAEFRRPTVDDLLSTDNCVWPWERLGTRKYMIAEGNGHFAILDKLMLVNRLQEEERILGQEMKRHWGRR</sequence>
<keyword evidence="2" id="KW-1185">Reference proteome</keyword>
<dbReference type="Proteomes" id="UP001356427">
    <property type="component" value="Unassembled WGS sequence"/>
</dbReference>
<proteinExistence type="predicted"/>